<protein>
    <submittedName>
        <fullName evidence="1">Uncharacterized protein</fullName>
    </submittedName>
</protein>
<dbReference type="RefSeq" id="XP_001428931.1">
    <property type="nucleotide sequence ID" value="XM_001428894.1"/>
</dbReference>
<reference evidence="1 2" key="1">
    <citation type="journal article" date="2006" name="Nature">
        <title>Global trends of whole-genome duplications revealed by the ciliate Paramecium tetraurelia.</title>
        <authorList>
            <consortium name="Genoscope"/>
            <person name="Aury J.-M."/>
            <person name="Jaillon O."/>
            <person name="Duret L."/>
            <person name="Noel B."/>
            <person name="Jubin C."/>
            <person name="Porcel B.M."/>
            <person name="Segurens B."/>
            <person name="Daubin V."/>
            <person name="Anthouard V."/>
            <person name="Aiach N."/>
            <person name="Arnaiz O."/>
            <person name="Billaut A."/>
            <person name="Beisson J."/>
            <person name="Blanc I."/>
            <person name="Bouhouche K."/>
            <person name="Camara F."/>
            <person name="Duharcourt S."/>
            <person name="Guigo R."/>
            <person name="Gogendeau D."/>
            <person name="Katinka M."/>
            <person name="Keller A.-M."/>
            <person name="Kissmehl R."/>
            <person name="Klotz C."/>
            <person name="Koll F."/>
            <person name="Le Moue A."/>
            <person name="Lepere C."/>
            <person name="Malinsky S."/>
            <person name="Nowacki M."/>
            <person name="Nowak J.K."/>
            <person name="Plattner H."/>
            <person name="Poulain J."/>
            <person name="Ruiz F."/>
            <person name="Serrano V."/>
            <person name="Zagulski M."/>
            <person name="Dessen P."/>
            <person name="Betermier M."/>
            <person name="Weissenbach J."/>
            <person name="Scarpelli C."/>
            <person name="Schachter V."/>
            <person name="Sperling L."/>
            <person name="Meyer E."/>
            <person name="Cohen J."/>
            <person name="Wincker P."/>
        </authorList>
    </citation>
    <scope>NUCLEOTIDE SEQUENCE [LARGE SCALE GENOMIC DNA]</scope>
    <source>
        <strain evidence="1 2">Stock d4-2</strain>
    </source>
</reference>
<gene>
    <name evidence="1" type="ORF">GSPATT00031765001</name>
</gene>
<dbReference type="HOGENOM" id="CLU_2547450_0_0_1"/>
<evidence type="ECO:0000313" key="2">
    <source>
        <dbReference type="Proteomes" id="UP000000600"/>
    </source>
</evidence>
<dbReference type="InParanoid" id="A0BSL6"/>
<dbReference type="EMBL" id="CT868014">
    <property type="protein sequence ID" value="CAK61533.1"/>
    <property type="molecule type" value="Genomic_DNA"/>
</dbReference>
<organism evidence="1 2">
    <name type="scientific">Paramecium tetraurelia</name>
    <dbReference type="NCBI Taxonomy" id="5888"/>
    <lineage>
        <taxon>Eukaryota</taxon>
        <taxon>Sar</taxon>
        <taxon>Alveolata</taxon>
        <taxon>Ciliophora</taxon>
        <taxon>Intramacronucleata</taxon>
        <taxon>Oligohymenophorea</taxon>
        <taxon>Peniculida</taxon>
        <taxon>Parameciidae</taxon>
        <taxon>Paramecium</taxon>
    </lineage>
</organism>
<sequence length="83" mass="10062">MEKQSIQQKQKKQTEQKLEIFRKSNLNHKRNYYQLKIKGRIQKLKSLKLAQLKIFDGEQQQCSQTSEQSIKEEYSNDQLQQKF</sequence>
<name>A0BSL6_PARTE</name>
<dbReference type="KEGG" id="ptm:GSPATT00031765001"/>
<accession>A0BSL6</accession>
<evidence type="ECO:0000313" key="1">
    <source>
        <dbReference type="EMBL" id="CAK61533.1"/>
    </source>
</evidence>
<dbReference type="AlphaFoldDB" id="A0BSL6"/>
<dbReference type="GeneID" id="5014715"/>
<keyword evidence="2" id="KW-1185">Reference proteome</keyword>
<dbReference type="Proteomes" id="UP000000600">
    <property type="component" value="Unassembled WGS sequence"/>
</dbReference>
<proteinExistence type="predicted"/>